<organism evidence="1 2">
    <name type="scientific">[Clostridium] leptum</name>
    <dbReference type="NCBI Taxonomy" id="1535"/>
    <lineage>
        <taxon>Bacteria</taxon>
        <taxon>Bacillati</taxon>
        <taxon>Bacillota</taxon>
        <taxon>Clostridia</taxon>
        <taxon>Eubacteriales</taxon>
        <taxon>Oscillospiraceae</taxon>
        <taxon>Oscillospiraceae incertae sedis</taxon>
    </lineage>
</organism>
<dbReference type="EMBL" id="QRTC01000054">
    <property type="protein sequence ID" value="RGQ36364.1"/>
    <property type="molecule type" value="Genomic_DNA"/>
</dbReference>
<evidence type="ECO:0000313" key="2">
    <source>
        <dbReference type="Proteomes" id="UP000284751"/>
    </source>
</evidence>
<gene>
    <name evidence="1" type="ORF">DWY99_11565</name>
</gene>
<proteinExistence type="predicted"/>
<dbReference type="Proteomes" id="UP000284751">
    <property type="component" value="Unassembled WGS sequence"/>
</dbReference>
<accession>A0A412AV60</accession>
<comment type="caution">
    <text evidence="1">The sequence shown here is derived from an EMBL/GenBank/DDBJ whole genome shotgun (WGS) entry which is preliminary data.</text>
</comment>
<evidence type="ECO:0008006" key="3">
    <source>
        <dbReference type="Google" id="ProtNLM"/>
    </source>
</evidence>
<sequence length="65" mass="7334">MEPFKLKIPVPEASELKQPIIRLKPCYYQILVSLKAKTGLPLGNIVEQCIDYALSNMEDDDHACT</sequence>
<protein>
    <recommendedName>
        <fullName evidence="3">CopG family transcriptional regulator</fullName>
    </recommendedName>
</protein>
<dbReference type="AlphaFoldDB" id="A0A412AV60"/>
<evidence type="ECO:0000313" key="1">
    <source>
        <dbReference type="EMBL" id="RGQ36364.1"/>
    </source>
</evidence>
<name>A0A412AV60_9FIRM</name>
<reference evidence="1 2" key="1">
    <citation type="submission" date="2018-08" db="EMBL/GenBank/DDBJ databases">
        <title>A genome reference for cultivated species of the human gut microbiota.</title>
        <authorList>
            <person name="Zou Y."/>
            <person name="Xue W."/>
            <person name="Luo G."/>
        </authorList>
    </citation>
    <scope>NUCLEOTIDE SEQUENCE [LARGE SCALE GENOMIC DNA]</scope>
    <source>
        <strain evidence="1 2">AF28-26</strain>
    </source>
</reference>